<sequence>MNWIILVIAGLFEVVWAIGLKYSDGFSKLWPSLLTLVAMAISFSLLSIAMKTLPAGTAYAVWVVIGLVGTAIVGIVMLNEPVNLWRVMSLLTITAGVIGLKLSS</sequence>
<keyword evidence="4 9" id="KW-0812">Transmembrane</keyword>
<protein>
    <recommendedName>
        <fullName evidence="8">Guanidinium exporter</fullName>
    </recommendedName>
</protein>
<evidence type="ECO:0000256" key="10">
    <source>
        <dbReference type="SAM" id="Phobius"/>
    </source>
</evidence>
<dbReference type="PANTHER" id="PTHR30561">
    <property type="entry name" value="SMR FAMILY PROTON-DEPENDENT DRUG EFFLUX TRANSPORTER SUGE"/>
    <property type="match status" value="1"/>
</dbReference>
<evidence type="ECO:0000256" key="1">
    <source>
        <dbReference type="ARBA" id="ARBA00004651"/>
    </source>
</evidence>
<dbReference type="InterPro" id="IPR000390">
    <property type="entry name" value="Small_drug/metabolite_transptr"/>
</dbReference>
<dbReference type="Pfam" id="PF00893">
    <property type="entry name" value="Multi_Drug_Res"/>
    <property type="match status" value="1"/>
</dbReference>
<evidence type="ECO:0000313" key="11">
    <source>
        <dbReference type="EMBL" id="QHJ11062.1"/>
    </source>
</evidence>
<dbReference type="FunFam" id="1.10.3730.20:FF:000001">
    <property type="entry name" value="Quaternary ammonium compound resistance transporter SugE"/>
    <property type="match status" value="1"/>
</dbReference>
<keyword evidence="12" id="KW-1185">Reference proteome</keyword>
<evidence type="ECO:0000313" key="12">
    <source>
        <dbReference type="Proteomes" id="UP000464524"/>
    </source>
</evidence>
<evidence type="ECO:0000256" key="2">
    <source>
        <dbReference type="ARBA" id="ARBA00022448"/>
    </source>
</evidence>
<accession>A0A857JID9</accession>
<dbReference type="SUPFAM" id="SSF103481">
    <property type="entry name" value="Multidrug resistance efflux transporter EmrE"/>
    <property type="match status" value="1"/>
</dbReference>
<dbReference type="RefSeq" id="WP_160178848.1">
    <property type="nucleotide sequence ID" value="NZ_CP047656.1"/>
</dbReference>
<dbReference type="NCBIfam" id="NF008512">
    <property type="entry name" value="PRK11431.1"/>
    <property type="match status" value="1"/>
</dbReference>
<dbReference type="GO" id="GO:1990961">
    <property type="term" value="P:xenobiotic detoxification by transmembrane export across the plasma membrane"/>
    <property type="evidence" value="ECO:0007669"/>
    <property type="project" value="UniProtKB-ARBA"/>
</dbReference>
<evidence type="ECO:0000256" key="5">
    <source>
        <dbReference type="ARBA" id="ARBA00022989"/>
    </source>
</evidence>
<evidence type="ECO:0000256" key="4">
    <source>
        <dbReference type="ARBA" id="ARBA00022692"/>
    </source>
</evidence>
<reference evidence="11 12" key="1">
    <citation type="submission" date="2019-12" db="EMBL/GenBank/DDBJ databases">
        <title>Genome sequencing and assembly of endphytes of Porphyra tenera.</title>
        <authorList>
            <person name="Park J.M."/>
            <person name="Shin R."/>
            <person name="Jo S.H."/>
        </authorList>
    </citation>
    <scope>NUCLEOTIDE SEQUENCE [LARGE SCALE GENOMIC DNA]</scope>
    <source>
        <strain evidence="11 12">GPM4</strain>
    </source>
</reference>
<evidence type="ECO:0000256" key="6">
    <source>
        <dbReference type="ARBA" id="ARBA00023136"/>
    </source>
</evidence>
<proteinExistence type="inferred from homology"/>
<organism evidence="11 12">
    <name type="scientific">Paraglaciecola mesophila</name>
    <dbReference type="NCBI Taxonomy" id="197222"/>
    <lineage>
        <taxon>Bacteria</taxon>
        <taxon>Pseudomonadati</taxon>
        <taxon>Pseudomonadota</taxon>
        <taxon>Gammaproteobacteria</taxon>
        <taxon>Alteromonadales</taxon>
        <taxon>Alteromonadaceae</taxon>
        <taxon>Paraglaciecola</taxon>
    </lineage>
</organism>
<evidence type="ECO:0000256" key="8">
    <source>
        <dbReference type="ARBA" id="ARBA00039168"/>
    </source>
</evidence>
<dbReference type="KEGG" id="pmes:FX988_01284"/>
<feature type="transmembrane region" description="Helical" evidence="10">
    <location>
        <begin position="57"/>
        <end position="78"/>
    </location>
</feature>
<dbReference type="Proteomes" id="UP000464524">
    <property type="component" value="Chromosome"/>
</dbReference>
<keyword evidence="5 10" id="KW-1133">Transmembrane helix</keyword>
<dbReference type="Gene3D" id="1.10.3730.20">
    <property type="match status" value="1"/>
</dbReference>
<keyword evidence="6 10" id="KW-0472">Membrane</keyword>
<dbReference type="OrthoDB" id="9808638at2"/>
<comment type="subcellular location">
    <subcellularLocation>
        <location evidence="1 9">Cell membrane</location>
        <topology evidence="1 9">Multi-pass membrane protein</topology>
    </subcellularLocation>
</comment>
<dbReference type="GO" id="GO:0005886">
    <property type="term" value="C:plasma membrane"/>
    <property type="evidence" value="ECO:0007669"/>
    <property type="project" value="UniProtKB-SubCell"/>
</dbReference>
<feature type="transmembrane region" description="Helical" evidence="10">
    <location>
        <begin position="33"/>
        <end position="50"/>
    </location>
</feature>
<evidence type="ECO:0000256" key="9">
    <source>
        <dbReference type="RuleBase" id="RU003942"/>
    </source>
</evidence>
<dbReference type="InterPro" id="IPR045324">
    <property type="entry name" value="Small_multidrug_res"/>
</dbReference>
<dbReference type="GO" id="GO:0022857">
    <property type="term" value="F:transmembrane transporter activity"/>
    <property type="evidence" value="ECO:0007669"/>
    <property type="project" value="InterPro"/>
</dbReference>
<keyword evidence="2" id="KW-0813">Transport</keyword>
<name>A0A857JID9_9ALTE</name>
<dbReference type="PANTHER" id="PTHR30561:SF0">
    <property type="entry name" value="GUANIDINIUM EXPORTER"/>
    <property type="match status" value="1"/>
</dbReference>
<keyword evidence="3" id="KW-1003">Cell membrane</keyword>
<dbReference type="InterPro" id="IPR037185">
    <property type="entry name" value="EmrE-like"/>
</dbReference>
<dbReference type="EMBL" id="CP047656">
    <property type="protein sequence ID" value="QHJ11062.1"/>
    <property type="molecule type" value="Genomic_DNA"/>
</dbReference>
<comment type="similarity">
    <text evidence="7">Belongs to the drug/metabolite transporter (DMT) superfamily. Small multidrug resistance (SMR) (TC 2.A.7.1) family. Gdx/SugE subfamily.</text>
</comment>
<evidence type="ECO:0000256" key="7">
    <source>
        <dbReference type="ARBA" id="ARBA00038151"/>
    </source>
</evidence>
<gene>
    <name evidence="11" type="ORF">FX988_01284</name>
</gene>
<evidence type="ECO:0000256" key="3">
    <source>
        <dbReference type="ARBA" id="ARBA00022475"/>
    </source>
</evidence>
<dbReference type="AlphaFoldDB" id="A0A857JID9"/>